<dbReference type="AlphaFoldDB" id="I5B015"/>
<feature type="binding site" evidence="4">
    <location>
        <position position="123"/>
    </location>
    <ligand>
        <name>NAD(+)</name>
        <dbReference type="ChEBI" id="CHEBI:57540"/>
    </ligand>
</feature>
<dbReference type="HOGENOM" id="CLU_009834_2_0_7"/>
<keyword evidence="8" id="KW-1185">Reference proteome</keyword>
<dbReference type="Gene3D" id="3.40.50.720">
    <property type="entry name" value="NAD(P)-binding Rossmann-like Domain"/>
    <property type="match status" value="1"/>
</dbReference>
<evidence type="ECO:0000256" key="4">
    <source>
        <dbReference type="PIRSR" id="PIRSR000105-2"/>
    </source>
</evidence>
<name>I5B015_9BACT</name>
<dbReference type="GO" id="GO:0070403">
    <property type="term" value="F:NAD+ binding"/>
    <property type="evidence" value="ECO:0007669"/>
    <property type="project" value="InterPro"/>
</dbReference>
<dbReference type="NCBIfam" id="NF005875">
    <property type="entry name" value="PRK07819.1"/>
    <property type="match status" value="1"/>
</dbReference>
<dbReference type="InterPro" id="IPR006108">
    <property type="entry name" value="3HC_DH_C"/>
</dbReference>
<reference evidence="7 8" key="2">
    <citation type="submission" date="2012-02" db="EMBL/GenBank/DDBJ databases">
        <title>Improved High-Quality Draft sequence of Desulfobacter postgatei 2ac9.</title>
        <authorList>
            <consortium name="US DOE Joint Genome Institute"/>
            <person name="Lucas S."/>
            <person name="Han J."/>
            <person name="Lapidus A."/>
            <person name="Cheng J.-F."/>
            <person name="Goodwin L."/>
            <person name="Pitluck S."/>
            <person name="Peters L."/>
            <person name="Ovchinnikova G."/>
            <person name="Held B."/>
            <person name="Detter J.C."/>
            <person name="Han C."/>
            <person name="Tapia R."/>
            <person name="Land M."/>
            <person name="Hauser L."/>
            <person name="Kyrpides N."/>
            <person name="Ivanova N."/>
            <person name="Pagani I."/>
            <person name="Orellana R."/>
            <person name="Lovley D."/>
            <person name="Woyke T."/>
        </authorList>
    </citation>
    <scope>NUCLEOTIDE SEQUENCE [LARGE SCALE GENOMIC DNA]</scope>
    <source>
        <strain evidence="7 8">2ac9</strain>
    </source>
</reference>
<proteinExistence type="inferred from homology"/>
<gene>
    <name evidence="7" type="ORF">DespoDRAFT_00848</name>
</gene>
<evidence type="ECO:0000256" key="2">
    <source>
        <dbReference type="ARBA" id="ARBA00023002"/>
    </source>
</evidence>
<feature type="site" description="Important for catalytic activity" evidence="3">
    <location>
        <position position="144"/>
    </location>
</feature>
<evidence type="ECO:0000259" key="5">
    <source>
        <dbReference type="Pfam" id="PF00725"/>
    </source>
</evidence>
<dbReference type="FunFam" id="3.40.50.720:FF:000009">
    <property type="entry name" value="Fatty oxidation complex, alpha subunit"/>
    <property type="match status" value="1"/>
</dbReference>
<keyword evidence="4" id="KW-0520">NAD</keyword>
<organism evidence="7 8">
    <name type="scientific">Desulfobacter postgatei 2ac9</name>
    <dbReference type="NCBI Taxonomy" id="879212"/>
    <lineage>
        <taxon>Bacteria</taxon>
        <taxon>Pseudomonadati</taxon>
        <taxon>Thermodesulfobacteriota</taxon>
        <taxon>Desulfobacteria</taxon>
        <taxon>Desulfobacterales</taxon>
        <taxon>Desulfobacteraceae</taxon>
        <taxon>Desulfobacter</taxon>
    </lineage>
</organism>
<dbReference type="InterPro" id="IPR022694">
    <property type="entry name" value="3-OHacyl-CoA_DH"/>
</dbReference>
<feature type="binding site" evidence="4">
    <location>
        <position position="96"/>
    </location>
    <ligand>
        <name>NAD(+)</name>
        <dbReference type="ChEBI" id="CHEBI:57540"/>
    </ligand>
</feature>
<dbReference type="InterPro" id="IPR036291">
    <property type="entry name" value="NAD(P)-bd_dom_sf"/>
</dbReference>
<feature type="domain" description="3-hydroxyacyl-CoA dehydrogenase NAD binding" evidence="6">
    <location>
        <begin position="9"/>
        <end position="187"/>
    </location>
</feature>
<dbReference type="InterPro" id="IPR006176">
    <property type="entry name" value="3-OHacyl-CoA_DH_NAD-bd"/>
</dbReference>
<feature type="binding site" evidence="4">
    <location>
        <position position="37"/>
    </location>
    <ligand>
        <name>NAD(+)</name>
        <dbReference type="ChEBI" id="CHEBI:57540"/>
    </ligand>
</feature>
<comment type="similarity">
    <text evidence="1">Belongs to the 3-hydroxyacyl-CoA dehydrogenase family.</text>
</comment>
<feature type="binding site" evidence="4">
    <location>
        <begin position="14"/>
        <end position="19"/>
    </location>
    <ligand>
        <name>NAD(+)</name>
        <dbReference type="ChEBI" id="CHEBI:57540"/>
    </ligand>
</feature>
<dbReference type="NCBIfam" id="NF004474">
    <property type="entry name" value="PRK05808.1"/>
    <property type="match status" value="1"/>
</dbReference>
<dbReference type="eggNOG" id="COG1250">
    <property type="taxonomic scope" value="Bacteria"/>
</dbReference>
<feature type="binding site" evidence="4">
    <location>
        <position position="101"/>
    </location>
    <ligand>
        <name>NAD(+)</name>
        <dbReference type="ChEBI" id="CHEBI:57540"/>
    </ligand>
</feature>
<dbReference type="Pfam" id="PF02737">
    <property type="entry name" value="3HCDH_N"/>
    <property type="match status" value="1"/>
</dbReference>
<dbReference type="STRING" id="879212.DespoDRAFT_00848"/>
<protein>
    <submittedName>
        <fullName evidence="7">3-hydroxyacyl-CoA dehydrogenase</fullName>
    </submittedName>
</protein>
<dbReference type="PIRSF" id="PIRSF000105">
    <property type="entry name" value="HCDH"/>
    <property type="match status" value="1"/>
</dbReference>
<feature type="binding site" evidence="4">
    <location>
        <position position="278"/>
    </location>
    <ligand>
        <name>NAD(+)</name>
        <dbReference type="ChEBI" id="CHEBI:57540"/>
    </ligand>
</feature>
<dbReference type="InterPro" id="IPR008927">
    <property type="entry name" value="6-PGluconate_DH-like_C_sf"/>
</dbReference>
<dbReference type="PROSITE" id="PS00067">
    <property type="entry name" value="3HCDH"/>
    <property type="match status" value="1"/>
</dbReference>
<dbReference type="GO" id="GO:0008691">
    <property type="term" value="F:3-hydroxybutyryl-CoA dehydrogenase activity"/>
    <property type="evidence" value="ECO:0007669"/>
    <property type="project" value="TreeGrafter"/>
</dbReference>
<dbReference type="Pfam" id="PF00725">
    <property type="entry name" value="3HCDH"/>
    <property type="match status" value="1"/>
</dbReference>
<evidence type="ECO:0000259" key="6">
    <source>
        <dbReference type="Pfam" id="PF02737"/>
    </source>
</evidence>
<dbReference type="Gene3D" id="1.10.1040.10">
    <property type="entry name" value="N-(1-d-carboxylethyl)-l-norvaline Dehydrogenase, domain 2"/>
    <property type="match status" value="1"/>
</dbReference>
<dbReference type="InterPro" id="IPR006180">
    <property type="entry name" value="3-OHacyl-CoA_DH_CS"/>
</dbReference>
<dbReference type="PANTHER" id="PTHR48075:SF5">
    <property type="entry name" value="3-HYDROXYBUTYRYL-COA DEHYDROGENASE"/>
    <property type="match status" value="1"/>
</dbReference>
<dbReference type="SUPFAM" id="SSF48179">
    <property type="entry name" value="6-phosphogluconate dehydrogenase C-terminal domain-like"/>
    <property type="match status" value="1"/>
</dbReference>
<dbReference type="GO" id="GO:0006635">
    <property type="term" value="P:fatty acid beta-oxidation"/>
    <property type="evidence" value="ECO:0007669"/>
    <property type="project" value="TreeGrafter"/>
</dbReference>
<evidence type="ECO:0000313" key="8">
    <source>
        <dbReference type="Proteomes" id="UP000005778"/>
    </source>
</evidence>
<feature type="binding site" evidence="4">
    <location>
        <position position="147"/>
    </location>
    <ligand>
        <name>NAD(+)</name>
        <dbReference type="ChEBI" id="CHEBI:57540"/>
    </ligand>
</feature>
<dbReference type="InterPro" id="IPR013328">
    <property type="entry name" value="6PGD_dom2"/>
</dbReference>
<evidence type="ECO:0000256" key="1">
    <source>
        <dbReference type="ARBA" id="ARBA00009463"/>
    </source>
</evidence>
<dbReference type="SUPFAM" id="SSF51735">
    <property type="entry name" value="NAD(P)-binding Rossmann-fold domains"/>
    <property type="match status" value="1"/>
</dbReference>
<keyword evidence="2" id="KW-0560">Oxidoreductase</keyword>
<accession>I5B015</accession>
<reference evidence="7 8" key="1">
    <citation type="submission" date="2011-09" db="EMBL/GenBank/DDBJ databases">
        <authorList>
            <consortium name="US DOE Joint Genome Institute (JGI-PGF)"/>
            <person name="Lucas S."/>
            <person name="Han J."/>
            <person name="Lapidus A."/>
            <person name="Cheng J.-F."/>
            <person name="Goodwin L."/>
            <person name="Pitluck S."/>
            <person name="Peters L."/>
            <person name="Land M.L."/>
            <person name="Hauser L."/>
            <person name="Orellana R."/>
            <person name="Lovley D."/>
            <person name="Woyke T.J."/>
        </authorList>
    </citation>
    <scope>NUCLEOTIDE SEQUENCE [LARGE SCALE GENOMIC DNA]</scope>
    <source>
        <strain evidence="7 8">2ac9</strain>
    </source>
</reference>
<evidence type="ECO:0000256" key="3">
    <source>
        <dbReference type="PIRSR" id="PIRSR000105-1"/>
    </source>
</evidence>
<dbReference type="EMBL" id="CM001488">
    <property type="protein sequence ID" value="EIM62828.1"/>
    <property type="molecule type" value="Genomic_DNA"/>
</dbReference>
<evidence type="ECO:0000313" key="7">
    <source>
        <dbReference type="EMBL" id="EIM62828.1"/>
    </source>
</evidence>
<dbReference type="Proteomes" id="UP000005778">
    <property type="component" value="Chromosome"/>
</dbReference>
<sequence length="286" mass="30959">MKAHKYMKKICVIGAGTMGAGIAQVFAVNGYMVVLRDIEQEFVNKGISIISKNLSRLASKGKLEEVMIQPILSRIIGTTDPENAQDCDLVVEAAVENMKIKKQIFSELDNICKPSTILATNTSSLSIAEVATATKRPDRVIGMHFFNPAPVMALIEIIKGVATSDETFNAVKALALDLGKQPVQVDEAPGFVVNRILIPMINEAAAIYAEGVASAEDIDTAMKLGANHPIGPLALGDLVGLDVCLAIMDVLYEEFKDSKYRATPLLRKYVRAGRLGRKSGKGFFNY</sequence>
<dbReference type="PANTHER" id="PTHR48075">
    <property type="entry name" value="3-HYDROXYACYL-COA DEHYDROGENASE FAMILY PROTEIN"/>
    <property type="match status" value="1"/>
</dbReference>
<feature type="domain" description="3-hydroxyacyl-CoA dehydrogenase C-terminal" evidence="5">
    <location>
        <begin position="190"/>
        <end position="286"/>
    </location>
</feature>